<evidence type="ECO:0000313" key="2">
    <source>
        <dbReference type="EMBL" id="CAF4301661.1"/>
    </source>
</evidence>
<gene>
    <name evidence="2" type="ORF">FNK824_LOCUS40663</name>
</gene>
<keyword evidence="1" id="KW-0812">Transmembrane</keyword>
<comment type="caution">
    <text evidence="2">The sequence shown here is derived from an EMBL/GenBank/DDBJ whole genome shotgun (WGS) entry which is preliminary data.</text>
</comment>
<evidence type="ECO:0000313" key="3">
    <source>
        <dbReference type="Proteomes" id="UP000663874"/>
    </source>
</evidence>
<feature type="transmembrane region" description="Helical" evidence="1">
    <location>
        <begin position="6"/>
        <end position="25"/>
    </location>
</feature>
<accession>A0A820HUJ0</accession>
<evidence type="ECO:0000256" key="1">
    <source>
        <dbReference type="SAM" id="Phobius"/>
    </source>
</evidence>
<keyword evidence="1" id="KW-0472">Membrane</keyword>
<dbReference type="Proteomes" id="UP000663874">
    <property type="component" value="Unassembled WGS sequence"/>
</dbReference>
<proteinExistence type="predicted"/>
<keyword evidence="1" id="KW-1133">Transmembrane helix</keyword>
<name>A0A820HUJ0_9BILA</name>
<sequence length="92" mass="10956">WEVYISYLQAGVGVILGILLIIIIFGSQQVISIYSNWWLAAWSNDESHRHQNSTNCMSIRDNKTDTIYRMNDIEWNTHRNRRFYIFSSQLNE</sequence>
<dbReference type="AlphaFoldDB" id="A0A820HUJ0"/>
<protein>
    <submittedName>
        <fullName evidence="2">Uncharacterized protein</fullName>
    </submittedName>
</protein>
<dbReference type="EMBL" id="CAJOBE010033802">
    <property type="protein sequence ID" value="CAF4301661.1"/>
    <property type="molecule type" value="Genomic_DNA"/>
</dbReference>
<feature type="non-terminal residue" evidence="2">
    <location>
        <position position="1"/>
    </location>
</feature>
<reference evidence="2" key="1">
    <citation type="submission" date="2021-02" db="EMBL/GenBank/DDBJ databases">
        <authorList>
            <person name="Nowell W R."/>
        </authorList>
    </citation>
    <scope>NUCLEOTIDE SEQUENCE</scope>
</reference>
<organism evidence="2 3">
    <name type="scientific">Rotaria sordida</name>
    <dbReference type="NCBI Taxonomy" id="392033"/>
    <lineage>
        <taxon>Eukaryota</taxon>
        <taxon>Metazoa</taxon>
        <taxon>Spiralia</taxon>
        <taxon>Gnathifera</taxon>
        <taxon>Rotifera</taxon>
        <taxon>Eurotatoria</taxon>
        <taxon>Bdelloidea</taxon>
        <taxon>Philodinida</taxon>
        <taxon>Philodinidae</taxon>
        <taxon>Rotaria</taxon>
    </lineage>
</organism>